<feature type="region of interest" description="Disordered" evidence="1">
    <location>
        <begin position="224"/>
        <end position="249"/>
    </location>
</feature>
<dbReference type="AlphaFoldDB" id="A0A699IAT1"/>
<sequence>MTAKLPYDRGLLRFRLLKKDNDNHLLNYVLDHQRPQLSKSIDSNLVFNIASHTLLFGRLEFSLTCVSNLENKASLGKAAQGRDAKGKAAKGKVTKDLRSLIWDDEKFEKLSVEDSIRVCLLYMPEQTFMGQEDKKVVNNSVLRLVEDLATWDDFSWGKYYWEEFYKKAVNLIDNHRDTHTNFQKKNPSKLPTFGYWNRSPTVITGGLKNQKRYQGVLHKLREKVDDQNGFTHDDEPEAEQDRSGALDRASARAKFEETISTREVVLKEELDLWKSRYVELESYYKKFGSATSVCDDIDEADAAADDNAKATSVNDDVGVPDAATDDNAKAMSVCDDIDETDDTPDDNPKATSVPDDIGVPDATADDNAKATSVCDDIDEANAAADDNAKATSVHDDVGVPDAASDDNVKATSVCDDINEVDAAADDNEKAMNVYDNVGVPDAAADDNAKVPISDVYSTPVDNENVLIKDAHEIINHTDPPIHGFQIMLWGEGYQTRSNYCQKTRKKRMSKRQRELPTSTRRRLKRHIHEVVSVADNGEVVKETQLSDSHEDVFQPCASKRMKKETLLSDCPPVIGNYLKEIHIARWEENPTRDSNTPKTRIHVLKEVLDYLNQAKKPRHWFPWGNGLNIDEKFWQSLVARDATSRRFLTLSAWVPELVLKHYVPFICELWVPTTKYASMVYVGYDLRHTQIDL</sequence>
<evidence type="ECO:0000256" key="1">
    <source>
        <dbReference type="SAM" id="MobiDB-lite"/>
    </source>
</evidence>
<gene>
    <name evidence="2" type="ORF">Tci_500943</name>
</gene>
<dbReference type="EMBL" id="BKCJ010261566">
    <property type="protein sequence ID" value="GEZ28970.1"/>
    <property type="molecule type" value="Genomic_DNA"/>
</dbReference>
<protein>
    <recommendedName>
        <fullName evidence="3">Phospholipase-like protein</fullName>
    </recommendedName>
</protein>
<feature type="region of interest" description="Disordered" evidence="1">
    <location>
        <begin position="385"/>
        <end position="406"/>
    </location>
</feature>
<feature type="compositionally biased region" description="Basic and acidic residues" evidence="1">
    <location>
        <begin position="239"/>
        <end position="249"/>
    </location>
</feature>
<accession>A0A699IAT1</accession>
<proteinExistence type="predicted"/>
<feature type="compositionally biased region" description="Acidic residues" evidence="1">
    <location>
        <begin position="335"/>
        <end position="345"/>
    </location>
</feature>
<feature type="compositionally biased region" description="Basic and acidic residues" evidence="1">
    <location>
        <begin position="386"/>
        <end position="397"/>
    </location>
</feature>
<evidence type="ECO:0000313" key="2">
    <source>
        <dbReference type="EMBL" id="GEZ28970.1"/>
    </source>
</evidence>
<comment type="caution">
    <text evidence="2">The sequence shown here is derived from an EMBL/GenBank/DDBJ whole genome shotgun (WGS) entry which is preliminary data.</text>
</comment>
<reference evidence="2" key="1">
    <citation type="journal article" date="2019" name="Sci. Rep.">
        <title>Draft genome of Tanacetum cinerariifolium, the natural source of mosquito coil.</title>
        <authorList>
            <person name="Yamashiro T."/>
            <person name="Shiraishi A."/>
            <person name="Satake H."/>
            <person name="Nakayama K."/>
        </authorList>
    </citation>
    <scope>NUCLEOTIDE SEQUENCE</scope>
</reference>
<name>A0A699IAT1_TANCI</name>
<evidence type="ECO:0008006" key="3">
    <source>
        <dbReference type="Google" id="ProtNLM"/>
    </source>
</evidence>
<feature type="region of interest" description="Disordered" evidence="1">
    <location>
        <begin position="305"/>
        <end position="370"/>
    </location>
</feature>
<organism evidence="2">
    <name type="scientific">Tanacetum cinerariifolium</name>
    <name type="common">Dalmatian daisy</name>
    <name type="synonym">Chrysanthemum cinerariifolium</name>
    <dbReference type="NCBI Taxonomy" id="118510"/>
    <lineage>
        <taxon>Eukaryota</taxon>
        <taxon>Viridiplantae</taxon>
        <taxon>Streptophyta</taxon>
        <taxon>Embryophyta</taxon>
        <taxon>Tracheophyta</taxon>
        <taxon>Spermatophyta</taxon>
        <taxon>Magnoliopsida</taxon>
        <taxon>eudicotyledons</taxon>
        <taxon>Gunneridae</taxon>
        <taxon>Pentapetalae</taxon>
        <taxon>asterids</taxon>
        <taxon>campanulids</taxon>
        <taxon>Asterales</taxon>
        <taxon>Asteraceae</taxon>
        <taxon>Asteroideae</taxon>
        <taxon>Anthemideae</taxon>
        <taxon>Anthemidinae</taxon>
        <taxon>Tanacetum</taxon>
    </lineage>
</organism>